<name>A0A4W3HNC0_CALMI</name>
<evidence type="ECO:0000256" key="2">
    <source>
        <dbReference type="ARBA" id="ARBA00022840"/>
    </source>
</evidence>
<dbReference type="GO" id="GO:0004140">
    <property type="term" value="F:dephospho-CoA kinase activity"/>
    <property type="evidence" value="ECO:0007669"/>
    <property type="project" value="InterPro"/>
</dbReference>
<dbReference type="Pfam" id="PF01467">
    <property type="entry name" value="CTP_transf_like"/>
    <property type="match status" value="1"/>
</dbReference>
<dbReference type="GO" id="GO:0015937">
    <property type="term" value="P:coenzyme A biosynthetic process"/>
    <property type="evidence" value="ECO:0007669"/>
    <property type="project" value="InterPro"/>
</dbReference>
<keyword evidence="1" id="KW-0547">Nucleotide-binding</keyword>
<reference evidence="6" key="3">
    <citation type="journal article" date="2014" name="Nature">
        <title>Elephant shark genome provides unique insights into gnathostome evolution.</title>
        <authorList>
            <consortium name="International Elephant Shark Genome Sequencing Consortium"/>
            <person name="Venkatesh B."/>
            <person name="Lee A.P."/>
            <person name="Ravi V."/>
            <person name="Maurya A.K."/>
            <person name="Lian M.M."/>
            <person name="Swann J.B."/>
            <person name="Ohta Y."/>
            <person name="Flajnik M.F."/>
            <person name="Sutoh Y."/>
            <person name="Kasahara M."/>
            <person name="Hoon S."/>
            <person name="Gangu V."/>
            <person name="Roy S.W."/>
            <person name="Irimia M."/>
            <person name="Korzh V."/>
            <person name="Kondrychyn I."/>
            <person name="Lim Z.W."/>
            <person name="Tay B.H."/>
            <person name="Tohari S."/>
            <person name="Kong K.W."/>
            <person name="Ho S."/>
            <person name="Lorente-Galdos B."/>
            <person name="Quilez J."/>
            <person name="Marques-Bonet T."/>
            <person name="Raney B.J."/>
            <person name="Ingham P.W."/>
            <person name="Tay A."/>
            <person name="Hillier L.W."/>
            <person name="Minx P."/>
            <person name="Boehm T."/>
            <person name="Wilson R.K."/>
            <person name="Brenner S."/>
            <person name="Warren W.C."/>
        </authorList>
    </citation>
    <scope>NUCLEOTIDE SEQUENCE [LARGE SCALE GENOMIC DNA]</scope>
</reference>
<protein>
    <submittedName>
        <fullName evidence="5">CoA synthase</fullName>
    </submittedName>
</protein>
<keyword evidence="2" id="KW-0067">ATP-binding</keyword>
<dbReference type="PANTHER" id="PTHR10695">
    <property type="entry name" value="DEPHOSPHO-COA KINASE-RELATED"/>
    <property type="match status" value="1"/>
</dbReference>
<evidence type="ECO:0000313" key="6">
    <source>
        <dbReference type="Proteomes" id="UP000314986"/>
    </source>
</evidence>
<keyword evidence="6" id="KW-1185">Reference proteome</keyword>
<dbReference type="PROSITE" id="PS51219">
    <property type="entry name" value="DPCK"/>
    <property type="match status" value="1"/>
</dbReference>
<reference evidence="5" key="4">
    <citation type="submission" date="2025-08" db="UniProtKB">
        <authorList>
            <consortium name="Ensembl"/>
        </authorList>
    </citation>
    <scope>IDENTIFICATION</scope>
</reference>
<evidence type="ECO:0000256" key="1">
    <source>
        <dbReference type="ARBA" id="ARBA00022741"/>
    </source>
</evidence>
<sequence length="535" mass="59913">MAVFRTGILVLTSPLPLVALRVAPVLASAAQIVKEVLYVHFHPGLRLSDSCPLPKPLNIPASYEVSQLITNLYTIGSDVWDHLDIRILLSNIKSSSSIQQSISSVQNLSQPPEVVLTDYKMSDINQSHQIQKRLAEYACGCFTCRPNLTAMFLPPKADCTGKQEIADTMLSKQMPGYSDVVVGGTFDKLHAAHRILLSASCLLAEQRLLIGVADGELLNNKVLKELIDPYQWRIERLREFLLDVKPLLQYDLVSLENPYGPSVNDAKLDCIVVSEETRSGGEAVNRKRLENGLQELIIHEIRLVKDTQHTVNEEEKISSSTLRKRLLGSLLVPPKSNPRIASTPYLIGLTGSTGSGKSSVLKILHKLGAHCIDADKLGHETYQPGTLSYHRIIQEFGQDVQLTVFAFCFIQEKLKRLSAIVWPEIAKLMEQKIAEAVAEGATVCVVDAAVLMEAGWADMFHEIWVTFVPEEEALQRIMRRDNLSEEDAKQRLESQWTNTQRIHHANVVLCTLWEPEVTEKQVRKAWQLLAKRRPT</sequence>
<dbReference type="FunFam" id="3.40.50.620:FF:000089">
    <property type="entry name" value="Bifunctional coenzyme A synthase"/>
    <property type="match status" value="1"/>
</dbReference>
<dbReference type="Proteomes" id="UP000314986">
    <property type="component" value="Unassembled WGS sequence"/>
</dbReference>
<accession>A0A4W3HNC0</accession>
<dbReference type="HAMAP" id="MF_00376">
    <property type="entry name" value="Dephospho_CoA_kinase"/>
    <property type="match status" value="1"/>
</dbReference>
<dbReference type="NCBIfam" id="TIGR00152">
    <property type="entry name" value="dephospho-CoA kinase"/>
    <property type="match status" value="1"/>
</dbReference>
<dbReference type="CDD" id="cd02164">
    <property type="entry name" value="PPAT_CoAS"/>
    <property type="match status" value="1"/>
</dbReference>
<organism evidence="5 6">
    <name type="scientific">Callorhinchus milii</name>
    <name type="common">Ghost shark</name>
    <dbReference type="NCBI Taxonomy" id="7868"/>
    <lineage>
        <taxon>Eukaryota</taxon>
        <taxon>Metazoa</taxon>
        <taxon>Chordata</taxon>
        <taxon>Craniata</taxon>
        <taxon>Vertebrata</taxon>
        <taxon>Chondrichthyes</taxon>
        <taxon>Holocephali</taxon>
        <taxon>Chimaeriformes</taxon>
        <taxon>Callorhinchidae</taxon>
        <taxon>Callorhinchus</taxon>
    </lineage>
</organism>
<reference evidence="5" key="5">
    <citation type="submission" date="2025-09" db="UniProtKB">
        <authorList>
            <consortium name="Ensembl"/>
        </authorList>
    </citation>
    <scope>IDENTIFICATION</scope>
</reference>
<dbReference type="SUPFAM" id="SSF52374">
    <property type="entry name" value="Nucleotidylyl transferase"/>
    <property type="match status" value="1"/>
</dbReference>
<feature type="domain" description="Cytidyltransferase-like" evidence="4">
    <location>
        <begin position="181"/>
        <end position="325"/>
    </location>
</feature>
<feature type="signal peptide" evidence="3">
    <location>
        <begin position="1"/>
        <end position="29"/>
    </location>
</feature>
<dbReference type="Pfam" id="PF01121">
    <property type="entry name" value="CoaE"/>
    <property type="match status" value="1"/>
</dbReference>
<dbReference type="Gene3D" id="3.40.50.300">
    <property type="entry name" value="P-loop containing nucleotide triphosphate hydrolases"/>
    <property type="match status" value="1"/>
</dbReference>
<dbReference type="GeneTree" id="ENSGT00550000075078"/>
<proteinExistence type="inferred from homology"/>
<dbReference type="SUPFAM" id="SSF52540">
    <property type="entry name" value="P-loop containing nucleoside triphosphate hydrolases"/>
    <property type="match status" value="1"/>
</dbReference>
<feature type="chain" id="PRO_5021200739" evidence="3">
    <location>
        <begin position="30"/>
        <end position="535"/>
    </location>
</feature>
<dbReference type="Gene3D" id="3.40.50.620">
    <property type="entry name" value="HUPs"/>
    <property type="match status" value="1"/>
</dbReference>
<evidence type="ECO:0000259" key="4">
    <source>
        <dbReference type="Pfam" id="PF01467"/>
    </source>
</evidence>
<dbReference type="InterPro" id="IPR027417">
    <property type="entry name" value="P-loop_NTPase"/>
</dbReference>
<dbReference type="CDD" id="cd02022">
    <property type="entry name" value="DPCK"/>
    <property type="match status" value="1"/>
</dbReference>
<reference evidence="6" key="2">
    <citation type="journal article" date="2007" name="PLoS Biol.">
        <title>Survey sequencing and comparative analysis of the elephant shark (Callorhinchus milii) genome.</title>
        <authorList>
            <person name="Venkatesh B."/>
            <person name="Kirkness E.F."/>
            <person name="Loh Y.H."/>
            <person name="Halpern A.L."/>
            <person name="Lee A.P."/>
            <person name="Johnson J."/>
            <person name="Dandona N."/>
            <person name="Viswanathan L.D."/>
            <person name="Tay A."/>
            <person name="Venter J.C."/>
            <person name="Strausberg R.L."/>
            <person name="Brenner S."/>
        </authorList>
    </citation>
    <scope>NUCLEOTIDE SEQUENCE [LARGE SCALE GENOMIC DNA]</scope>
</reference>
<keyword evidence="3" id="KW-0732">Signal</keyword>
<dbReference type="AlphaFoldDB" id="A0A4W3HNC0"/>
<reference evidence="6" key="1">
    <citation type="journal article" date="2006" name="Science">
        <title>Ancient noncoding elements conserved in the human genome.</title>
        <authorList>
            <person name="Venkatesh B."/>
            <person name="Kirkness E.F."/>
            <person name="Loh Y.H."/>
            <person name="Halpern A.L."/>
            <person name="Lee A.P."/>
            <person name="Johnson J."/>
            <person name="Dandona N."/>
            <person name="Viswanathan L.D."/>
            <person name="Tay A."/>
            <person name="Venter J.C."/>
            <person name="Strausberg R.L."/>
            <person name="Brenner S."/>
        </authorList>
    </citation>
    <scope>NUCLEOTIDE SEQUENCE [LARGE SCALE GENOMIC DNA]</scope>
</reference>
<dbReference type="Ensembl" id="ENSCMIT00000019067.1">
    <property type="protein sequence ID" value="ENSCMIP00000018713.1"/>
    <property type="gene ID" value="ENSCMIG00000008784.1"/>
</dbReference>
<dbReference type="NCBIfam" id="NF001985">
    <property type="entry name" value="PRK00777.1"/>
    <property type="match status" value="1"/>
</dbReference>
<dbReference type="InterPro" id="IPR001977">
    <property type="entry name" value="Depp_CoAkinase"/>
</dbReference>
<dbReference type="InterPro" id="IPR014729">
    <property type="entry name" value="Rossmann-like_a/b/a_fold"/>
</dbReference>
<evidence type="ECO:0000313" key="5">
    <source>
        <dbReference type="Ensembl" id="ENSCMIP00000018713.1"/>
    </source>
</evidence>
<dbReference type="PANTHER" id="PTHR10695:SF46">
    <property type="entry name" value="BIFUNCTIONAL COENZYME A SYNTHASE-RELATED"/>
    <property type="match status" value="1"/>
</dbReference>
<dbReference type="GO" id="GO:0004595">
    <property type="term" value="F:pantetheine-phosphate adenylyltransferase activity"/>
    <property type="evidence" value="ECO:0007669"/>
    <property type="project" value="TreeGrafter"/>
</dbReference>
<dbReference type="GO" id="GO:0005524">
    <property type="term" value="F:ATP binding"/>
    <property type="evidence" value="ECO:0007669"/>
    <property type="project" value="UniProtKB-KW"/>
</dbReference>
<dbReference type="InterPro" id="IPR004821">
    <property type="entry name" value="Cyt_trans-like"/>
</dbReference>
<evidence type="ECO:0000256" key="3">
    <source>
        <dbReference type="SAM" id="SignalP"/>
    </source>
</evidence>